<proteinExistence type="predicted"/>
<evidence type="ECO:0000259" key="1">
    <source>
        <dbReference type="Pfam" id="PF12633"/>
    </source>
</evidence>
<dbReference type="PANTHER" id="PTHR38760:SF1">
    <property type="entry name" value="ADENYLATE CYCLASE"/>
    <property type="match status" value="1"/>
</dbReference>
<dbReference type="GO" id="GO:0004016">
    <property type="term" value="F:adenylate cyclase activity"/>
    <property type="evidence" value="ECO:0007669"/>
    <property type="project" value="InterPro"/>
</dbReference>
<evidence type="ECO:0000313" key="2">
    <source>
        <dbReference type="EMBL" id="MDP8147658.1"/>
    </source>
</evidence>
<comment type="caution">
    <text evidence="2">The sequence shown here is derived from an EMBL/GenBank/DDBJ whole genome shotgun (WGS) entry which is preliminary data.</text>
</comment>
<dbReference type="AlphaFoldDB" id="A0AAW8CEF9"/>
<dbReference type="InterPro" id="IPR000274">
    <property type="entry name" value="Adenylate_cyclase_1"/>
</dbReference>
<dbReference type="EMBL" id="JASAXT010000002">
    <property type="protein sequence ID" value="MDP8147658.1"/>
    <property type="molecule type" value="Genomic_DNA"/>
</dbReference>
<dbReference type="PIRSF" id="PIRSF001444">
    <property type="entry name" value="Adenylate_cycl"/>
    <property type="match status" value="1"/>
</dbReference>
<reference evidence="2 3" key="1">
    <citation type="journal article" date="2023" name="Front. Microbiol.">
        <title>Phylogeography and host specificity of Pasteurellaceae pathogenic to sea-farmed fish in the north-east Atlantic.</title>
        <authorList>
            <person name="Gulla S."/>
            <person name="Colquhoun D.J."/>
            <person name="Olsen A.B."/>
            <person name="Spilsberg B."/>
            <person name="Lagesen K."/>
            <person name="Aakesson C.P."/>
            <person name="Strom S."/>
            <person name="Manji F."/>
            <person name="Birkbeck T.H."/>
            <person name="Nilsen H.K."/>
        </authorList>
    </citation>
    <scope>NUCLEOTIDE SEQUENCE [LARGE SCALE GENOMIC DNA]</scope>
    <source>
        <strain evidence="2 3">NVIB3131</strain>
    </source>
</reference>
<dbReference type="RefSeq" id="WP_306350715.1">
    <property type="nucleotide sequence ID" value="NZ_JASAWV010000002.1"/>
</dbReference>
<dbReference type="InterPro" id="IPR024685">
    <property type="entry name" value="Adenylate_cyclase_1_N"/>
</dbReference>
<dbReference type="Pfam" id="PF01295">
    <property type="entry name" value="Adenylate_cycl"/>
    <property type="match status" value="1"/>
</dbReference>
<feature type="domain" description="Adenylate cyclase class-I N-terminal" evidence="1">
    <location>
        <begin position="19"/>
        <end position="210"/>
    </location>
</feature>
<organism evidence="2 3">
    <name type="scientific">Phocoenobacter atlanticus subsp. atlanticus</name>
    <dbReference type="NCBI Taxonomy" id="3061285"/>
    <lineage>
        <taxon>Bacteria</taxon>
        <taxon>Pseudomonadati</taxon>
        <taxon>Pseudomonadota</taxon>
        <taxon>Gammaproteobacteria</taxon>
        <taxon>Pasteurellales</taxon>
        <taxon>Pasteurellaceae</taxon>
        <taxon>Phocoenobacter</taxon>
        <taxon>Phocoenobacter atlanticus</taxon>
    </lineage>
</organism>
<keyword evidence="3" id="KW-1185">Reference proteome</keyword>
<evidence type="ECO:0000313" key="3">
    <source>
        <dbReference type="Proteomes" id="UP001226020"/>
    </source>
</evidence>
<protein>
    <submittedName>
        <fullName evidence="2">Class I adenylate cyclase</fullName>
    </submittedName>
</protein>
<dbReference type="PANTHER" id="PTHR38760">
    <property type="entry name" value="ADENYLATE CYCLASE"/>
    <property type="match status" value="1"/>
</dbReference>
<name>A0AAW8CEF9_9PAST</name>
<accession>A0AAW8CEF9</accession>
<dbReference type="GO" id="GO:0006171">
    <property type="term" value="P:cAMP biosynthetic process"/>
    <property type="evidence" value="ECO:0007669"/>
    <property type="project" value="InterPro"/>
</dbReference>
<gene>
    <name evidence="2" type="ORF">QJU57_00995</name>
</gene>
<sequence length="810" mass="94810">MPQLNLQSQDYSSISQIDIAIQRVNALDELRIERTLTATTNNTDFQHVFQLLTLLIHCNHPKLPAYVPAAPKGIWQFSLTPYQKQFLTKDIYDDTLLDVDEPSFDAVYAMGSTGSISQTPTSDLDIWVCSEKYFNLQQQSLIESKFSLIQEWANKFNVEIHFYLMNPNQFKKQFYYNKVTKENSGSAQHFFLLDEFYRSAIRLTGKRLLWLHLLKEEGQSYQDAIEQLISDGVDLSEWLDFGDFSALSIDEFFGASLWQLYKSINSPYKSAIKILLLESYTKTYPETNLISKQFKKMLLQDKRSDYHFDPYLAILEQVTAYLTKEQEFERLENIRRCFYIKVTEGIPQNNGSWRLNQLQELISKWQWSPEQVKELSCRTEWKVKQAILHQQTLVGIFMQSYHKLVNFVRQQNITPTILSQDSDILVRQLYSTFEVLPGKVTLLNNKIKWNLAEDALTFVEAKAPKKGWYLLNHPPKIMYDSNSRYVQHFPYLIQLISWAYFNGLITPKTDLHIISKTVNLVQLRQFIADIRLNIPIRVPLPSSEAWHHPNEIQHLVVVVNLTKDPTKEMNEMSFKPSSKELFNLGYSQQKVVGSIGLIYRNMWSEIRTEYFEGENAVLDALKLLSNKLYQSTFAPHSLNVFCYSRHFNQQLQSLISTLVNRCIVIQTGVNYQKQLLMRSEISNQKWQFLFENIEVESEQAVGLSQKFTEKEHLLKKHLLPKEIGEFAIEGFTQFFFEDQTETTFNVYILDEKNHLDCYLNCKGNKDKKVKLINATFAEKKAQKLSFNFPQFYQFIEKEGKKHIELFESIA</sequence>
<dbReference type="Pfam" id="PF12633">
    <property type="entry name" value="Adenyl_cycl_N"/>
    <property type="match status" value="1"/>
</dbReference>
<dbReference type="Proteomes" id="UP001226020">
    <property type="component" value="Unassembled WGS sequence"/>
</dbReference>